<dbReference type="InterPro" id="IPR025245">
    <property type="entry name" value="DUF4197"/>
</dbReference>
<protein>
    <recommendedName>
        <fullName evidence="3">DUF4197 domain-containing protein</fullName>
    </recommendedName>
</protein>
<reference evidence="1 2" key="1">
    <citation type="submission" date="2019-01" db="EMBL/GenBank/DDBJ databases">
        <title>Complete genome sequence of Erythrobacter flavus KJ5.</title>
        <authorList>
            <person name="Kanesaki Y."/>
            <person name="Brotosudarmo T."/>
            <person name="Moriuchi R."/>
            <person name="Awai K."/>
        </authorList>
    </citation>
    <scope>NUCLEOTIDE SEQUENCE [LARGE SCALE GENOMIC DNA]</scope>
    <source>
        <strain evidence="1 2">KJ5</strain>
    </source>
</reference>
<organism evidence="1 2">
    <name type="scientific">Qipengyuania flava</name>
    <dbReference type="NCBI Taxonomy" id="192812"/>
    <lineage>
        <taxon>Bacteria</taxon>
        <taxon>Pseudomonadati</taxon>
        <taxon>Pseudomonadota</taxon>
        <taxon>Alphaproteobacteria</taxon>
        <taxon>Sphingomonadales</taxon>
        <taxon>Erythrobacteraceae</taxon>
        <taxon>Qipengyuania</taxon>
    </lineage>
</organism>
<dbReference type="EMBL" id="AP019389">
    <property type="protein sequence ID" value="BBI21409.1"/>
    <property type="molecule type" value="Genomic_DNA"/>
</dbReference>
<dbReference type="InterPro" id="IPR006311">
    <property type="entry name" value="TAT_signal"/>
</dbReference>
<dbReference type="PROSITE" id="PS51318">
    <property type="entry name" value="TAT"/>
    <property type="match status" value="1"/>
</dbReference>
<gene>
    <name evidence="1" type="ORF">EKJ_22560</name>
</gene>
<dbReference type="RefSeq" id="WP_130586918.1">
    <property type="nucleotide sequence ID" value="NZ_AP019389.1"/>
</dbReference>
<keyword evidence="2" id="KW-1185">Reference proteome</keyword>
<dbReference type="Pfam" id="PF13852">
    <property type="entry name" value="DUF4197"/>
    <property type="match status" value="1"/>
</dbReference>
<proteinExistence type="predicted"/>
<dbReference type="Proteomes" id="UP000290057">
    <property type="component" value="Chromosome"/>
</dbReference>
<sequence>MTNILAKATGRRGFLGGLAATGGLLALPACSTIPDFGMVDAVQRILYLSSERAFTRMLDGGGFWDQQVAQIGFGELLGTRGDVLSRILTSALFKDRLETAFGDIAYEGAERAAPLVTDAVRTIGIQNAIDLVRGGPTAATTFLRGSMGRTLVEAMVPELGEAMRVAQDPLVGELLQGLTGVDLAGASMRFATSLDDTIWREIGLEEAAIRRNPQATRDPLIIGVFGTGAQY</sequence>
<evidence type="ECO:0008006" key="3">
    <source>
        <dbReference type="Google" id="ProtNLM"/>
    </source>
</evidence>
<evidence type="ECO:0000313" key="2">
    <source>
        <dbReference type="Proteomes" id="UP000290057"/>
    </source>
</evidence>
<evidence type="ECO:0000313" key="1">
    <source>
        <dbReference type="EMBL" id="BBI21409.1"/>
    </source>
</evidence>
<name>A0A3T1CK87_9SPHN</name>
<dbReference type="AlphaFoldDB" id="A0A3T1CK87"/>
<accession>A0A3T1CK87</accession>